<keyword evidence="7 10" id="KW-0119">Carbohydrate metabolism</keyword>
<dbReference type="Proteomes" id="UP000095210">
    <property type="component" value="Chromosome"/>
</dbReference>
<dbReference type="NCBIfam" id="TIGR00217">
    <property type="entry name" value="malQ"/>
    <property type="match status" value="1"/>
</dbReference>
<dbReference type="PANTHER" id="PTHR32438:SF5">
    <property type="entry name" value="4-ALPHA-GLUCANOTRANSFERASE DPE1, CHLOROPLASTIC_AMYLOPLASTIC"/>
    <property type="match status" value="1"/>
</dbReference>
<dbReference type="AlphaFoldDB" id="A0AAC9MXR5"/>
<evidence type="ECO:0000256" key="10">
    <source>
        <dbReference type="RuleBase" id="RU361207"/>
    </source>
</evidence>
<evidence type="ECO:0000256" key="5">
    <source>
        <dbReference type="ARBA" id="ARBA00022676"/>
    </source>
</evidence>
<evidence type="ECO:0000256" key="9">
    <source>
        <dbReference type="ARBA" id="ARBA00031501"/>
    </source>
</evidence>
<evidence type="ECO:0000256" key="7">
    <source>
        <dbReference type="ARBA" id="ARBA00023277"/>
    </source>
</evidence>
<gene>
    <name evidence="12" type="ORF">TL08_07010</name>
</gene>
<dbReference type="GO" id="GO:0004134">
    <property type="term" value="F:4-alpha-glucanotransferase activity"/>
    <property type="evidence" value="ECO:0007669"/>
    <property type="project" value="UniProtKB-EC"/>
</dbReference>
<evidence type="ECO:0000313" key="12">
    <source>
        <dbReference type="EMBL" id="AOS62222.1"/>
    </source>
</evidence>
<keyword evidence="5 10" id="KW-0328">Glycosyltransferase</keyword>
<evidence type="ECO:0000256" key="4">
    <source>
        <dbReference type="ARBA" id="ARBA00020295"/>
    </source>
</evidence>
<dbReference type="PANTHER" id="PTHR32438">
    <property type="entry name" value="4-ALPHA-GLUCANOTRANSFERASE DPE1, CHLOROPLASTIC/AMYLOPLASTIC"/>
    <property type="match status" value="1"/>
</dbReference>
<dbReference type="KEGG" id="ahm:TL08_07010"/>
<dbReference type="InterPro" id="IPR017853">
    <property type="entry name" value="GH"/>
</dbReference>
<dbReference type="Pfam" id="PF02446">
    <property type="entry name" value="Glyco_hydro_77"/>
    <property type="match status" value="1"/>
</dbReference>
<protein>
    <recommendedName>
        <fullName evidence="4 10">4-alpha-glucanotransferase</fullName>
        <ecNumber evidence="3 10">2.4.1.25</ecNumber>
    </recommendedName>
    <alternativeName>
        <fullName evidence="8 10">Amylomaltase</fullName>
    </alternativeName>
    <alternativeName>
        <fullName evidence="9 10">Disproportionating enzyme</fullName>
    </alternativeName>
</protein>
<evidence type="ECO:0000256" key="3">
    <source>
        <dbReference type="ARBA" id="ARBA00012560"/>
    </source>
</evidence>
<dbReference type="InterPro" id="IPR003385">
    <property type="entry name" value="Glyco_hydro_77"/>
</dbReference>
<name>A0AAC9MXR5_9PSEU</name>
<keyword evidence="13" id="KW-1185">Reference proteome</keyword>
<evidence type="ECO:0000256" key="8">
    <source>
        <dbReference type="ARBA" id="ARBA00031423"/>
    </source>
</evidence>
<dbReference type="Gene3D" id="3.20.20.80">
    <property type="entry name" value="Glycosidases"/>
    <property type="match status" value="1"/>
</dbReference>
<evidence type="ECO:0000256" key="6">
    <source>
        <dbReference type="ARBA" id="ARBA00022679"/>
    </source>
</evidence>
<accession>A0AAC9MXR5</accession>
<organism evidence="12 13">
    <name type="scientific">Actinoalloteichus hymeniacidonis</name>
    <dbReference type="NCBI Taxonomy" id="340345"/>
    <lineage>
        <taxon>Bacteria</taxon>
        <taxon>Bacillati</taxon>
        <taxon>Actinomycetota</taxon>
        <taxon>Actinomycetes</taxon>
        <taxon>Pseudonocardiales</taxon>
        <taxon>Pseudonocardiaceae</taxon>
        <taxon>Actinoalloteichus</taxon>
    </lineage>
</organism>
<dbReference type="SUPFAM" id="SSF51445">
    <property type="entry name" value="(Trans)glycosidases"/>
    <property type="match status" value="1"/>
</dbReference>
<evidence type="ECO:0000256" key="11">
    <source>
        <dbReference type="SAM" id="MobiDB-lite"/>
    </source>
</evidence>
<evidence type="ECO:0000256" key="2">
    <source>
        <dbReference type="ARBA" id="ARBA00005684"/>
    </source>
</evidence>
<dbReference type="EMBL" id="CP014859">
    <property type="protein sequence ID" value="AOS62222.1"/>
    <property type="molecule type" value="Genomic_DNA"/>
</dbReference>
<feature type="region of interest" description="Disordered" evidence="11">
    <location>
        <begin position="1"/>
        <end position="24"/>
    </location>
</feature>
<evidence type="ECO:0000313" key="13">
    <source>
        <dbReference type="Proteomes" id="UP000095210"/>
    </source>
</evidence>
<sequence length="687" mass="74701">MAVGDDQAEDGAPSLVVSRSSPIGNGGTRVNEELAALADEHGVATWYEDWRHQRIEVDQDVVIAVLGQLGIDASTPVAVRAALADAAQRRTRMPATIVLRQGESAPLTGPAVIELEEGGSHAVVDRLPTDLPLGYHRLRTGDDLTTVVVAPRSAPRVPTSWGWMVQLYALHSAKSWGIGDYGDLRELLRRSATELGVDVVLLNPLHAVALTDPVQSSPYSPSSRRFANPLYLRIEDLPEYQIVDEATRARIDALAIPAGGDRIDYDEVWRAKHAALELLWPAARPVDLAEDPALRDFATYGALAERHGGDWREWPAALRDPHSAAVTQARRDLADRVAFHAWLQACCAAQLDVAHRSGRDAGMRVGVIADLAVGATPNGADAWALQDVLATEVSVGAPPDDFNQQGQNWGLPPWRPDRLAAQGYAPYRDMLRAVLRQADGIRIDHVLGLWRLWWVPPGETADRGTYVHYDVEALLAILVLEASRAGAVVIGEDLGTVPDGVTEALQERDILSCSVLWFQRAEDDDPELPAGTLLPSGRWGESAAASVSTHDLPTATGFLRGEHVRIRAELGVLTQDVEVERRRAAAERAEFLAHLVTEGVLTADSGAAEPTEQEIILAMHALLARTPSRLLLAAPYDLIGEERQPNLPGTVDQYPNWRLPLRLTVDELLADPRVAAAAALLRREDTE</sequence>
<keyword evidence="6 10" id="KW-0808">Transferase</keyword>
<dbReference type="GO" id="GO:0005975">
    <property type="term" value="P:carbohydrate metabolic process"/>
    <property type="evidence" value="ECO:0007669"/>
    <property type="project" value="InterPro"/>
</dbReference>
<dbReference type="EC" id="2.4.1.25" evidence="3 10"/>
<evidence type="ECO:0000256" key="1">
    <source>
        <dbReference type="ARBA" id="ARBA00000439"/>
    </source>
</evidence>
<comment type="similarity">
    <text evidence="2 10">Belongs to the disproportionating enzyme family.</text>
</comment>
<proteinExistence type="inferred from homology"/>
<reference evidence="13" key="1">
    <citation type="submission" date="2016-03" db="EMBL/GenBank/DDBJ databases">
        <title>Complete genome sequence of the type strain Actinoalloteichus hymeniacidonis DSM 45092.</title>
        <authorList>
            <person name="Schaffert L."/>
            <person name="Albersmeier A."/>
            <person name="Winkler A."/>
            <person name="Kalinowski J."/>
            <person name="Zotchev S."/>
            <person name="Ruckert C."/>
        </authorList>
    </citation>
    <scope>NUCLEOTIDE SEQUENCE [LARGE SCALE GENOMIC DNA]</scope>
    <source>
        <strain evidence="13">HPA177(T) (DSM 45092(T))</strain>
    </source>
</reference>
<comment type="catalytic activity">
    <reaction evidence="1 10">
        <text>Transfers a segment of a (1-&gt;4)-alpha-D-glucan to a new position in an acceptor, which may be glucose or a (1-&gt;4)-alpha-D-glucan.</text>
        <dbReference type="EC" id="2.4.1.25"/>
    </reaction>
</comment>